<dbReference type="PANTHER" id="PTHR30294">
    <property type="entry name" value="MEMBRANE COMPONENT OF ABC TRANSPORTER YHHJ-RELATED"/>
    <property type="match status" value="1"/>
</dbReference>
<dbReference type="PROSITE" id="PS51012">
    <property type="entry name" value="ABC_TM2"/>
    <property type="match status" value="1"/>
</dbReference>
<accession>A0ABY5S9U8</accession>
<evidence type="ECO:0000313" key="11">
    <source>
        <dbReference type="Proteomes" id="UP001057877"/>
    </source>
</evidence>
<evidence type="ECO:0000256" key="6">
    <source>
        <dbReference type="ARBA" id="ARBA00022989"/>
    </source>
</evidence>
<feature type="domain" description="ABC transmembrane type-2" evidence="9">
    <location>
        <begin position="143"/>
        <end position="365"/>
    </location>
</feature>
<keyword evidence="3" id="KW-0813">Transport</keyword>
<dbReference type="RefSeq" id="WP_258385172.1">
    <property type="nucleotide sequence ID" value="NZ_CP091430.1"/>
</dbReference>
<feature type="transmembrane region" description="Helical" evidence="8">
    <location>
        <begin position="218"/>
        <end position="242"/>
    </location>
</feature>
<dbReference type="Pfam" id="PF12698">
    <property type="entry name" value="ABC2_membrane_3"/>
    <property type="match status" value="1"/>
</dbReference>
<dbReference type="InterPro" id="IPR013525">
    <property type="entry name" value="ABC2_TM"/>
</dbReference>
<evidence type="ECO:0000256" key="7">
    <source>
        <dbReference type="ARBA" id="ARBA00023136"/>
    </source>
</evidence>
<dbReference type="EMBL" id="CP091430">
    <property type="protein sequence ID" value="UVI29083.1"/>
    <property type="molecule type" value="Genomic_DNA"/>
</dbReference>
<evidence type="ECO:0000256" key="3">
    <source>
        <dbReference type="ARBA" id="ARBA00022448"/>
    </source>
</evidence>
<evidence type="ECO:0000259" key="9">
    <source>
        <dbReference type="PROSITE" id="PS51012"/>
    </source>
</evidence>
<evidence type="ECO:0000256" key="5">
    <source>
        <dbReference type="ARBA" id="ARBA00022692"/>
    </source>
</evidence>
<dbReference type="PANTHER" id="PTHR30294:SF48">
    <property type="entry name" value="LINEARMYCIN RESISTANCE PERMEASE PROTEIN LNRM"/>
    <property type="match status" value="1"/>
</dbReference>
<feature type="transmembrane region" description="Helical" evidence="8">
    <location>
        <begin position="337"/>
        <end position="362"/>
    </location>
</feature>
<keyword evidence="11" id="KW-1185">Reference proteome</keyword>
<proteinExistence type="inferred from homology"/>
<feature type="transmembrane region" description="Helical" evidence="8">
    <location>
        <begin position="176"/>
        <end position="197"/>
    </location>
</feature>
<evidence type="ECO:0000256" key="1">
    <source>
        <dbReference type="ARBA" id="ARBA00004651"/>
    </source>
</evidence>
<dbReference type="Proteomes" id="UP001057877">
    <property type="component" value="Chromosome"/>
</dbReference>
<organism evidence="10 11">
    <name type="scientific">Paenibacillus spongiae</name>
    <dbReference type="NCBI Taxonomy" id="2909671"/>
    <lineage>
        <taxon>Bacteria</taxon>
        <taxon>Bacillati</taxon>
        <taxon>Bacillota</taxon>
        <taxon>Bacilli</taxon>
        <taxon>Bacillales</taxon>
        <taxon>Paenibacillaceae</taxon>
        <taxon>Paenibacillus</taxon>
    </lineage>
</organism>
<evidence type="ECO:0000256" key="2">
    <source>
        <dbReference type="ARBA" id="ARBA00007783"/>
    </source>
</evidence>
<keyword evidence="5 8" id="KW-0812">Transmembrane</keyword>
<reference evidence="10" key="1">
    <citation type="submission" date="2022-01" db="EMBL/GenBank/DDBJ databases">
        <title>Paenibacillus spongiae sp. nov., isolated from marine sponge.</title>
        <authorList>
            <person name="Li Z."/>
            <person name="Zhang M."/>
        </authorList>
    </citation>
    <scope>NUCLEOTIDE SEQUENCE</scope>
    <source>
        <strain evidence="10">PHS-Z3</strain>
    </source>
</reference>
<feature type="transmembrane region" description="Helical" evidence="8">
    <location>
        <begin position="254"/>
        <end position="279"/>
    </location>
</feature>
<evidence type="ECO:0000256" key="4">
    <source>
        <dbReference type="ARBA" id="ARBA00022475"/>
    </source>
</evidence>
<evidence type="ECO:0000313" key="10">
    <source>
        <dbReference type="EMBL" id="UVI29083.1"/>
    </source>
</evidence>
<keyword evidence="6 8" id="KW-1133">Transmembrane helix</keyword>
<feature type="transmembrane region" description="Helical" evidence="8">
    <location>
        <begin position="286"/>
        <end position="305"/>
    </location>
</feature>
<protein>
    <submittedName>
        <fullName evidence="10">ABC transporter permease</fullName>
    </submittedName>
</protein>
<sequence length="368" mass="39494">MNILRIAVKELMVFRDFKMLAFMLVTPVVLILILGTALSSSFNGSAAIGDIRVLYQDNSAPGSALAAQWESFSREAGTSGVLFEKADGKTDGMGAVQNNRYTGYAVISDSGLNYYGNSRSTLESSIVEGMLSAFADRYKLAAEVAKTDLKEPAAGGGDYVQEVSLDAAKQPGSMDYFAVAVTTLIILYSALSAEHLIKNEIKQHTAVRLMASPVTRAEILTGKILGTLVLNFLFMVIVVLVSKYVFNANWGDNLGLVFLVLSTEIVFALGLGLGISYVVREGASGAVIMIIVQLAAFLGGSYYPVEDTTGIMRTLSDYSPLQWTNDAILKLIYADHYAASITAMLLNLGCAALLLGIAAVMMRRREGL</sequence>
<name>A0ABY5S9U8_9BACL</name>
<keyword evidence="7 8" id="KW-0472">Membrane</keyword>
<gene>
    <name evidence="10" type="ORF">L1F29_27165</name>
</gene>
<keyword evidence="4" id="KW-1003">Cell membrane</keyword>
<dbReference type="InterPro" id="IPR051449">
    <property type="entry name" value="ABC-2_transporter_component"/>
</dbReference>
<comment type="subcellular location">
    <subcellularLocation>
        <location evidence="1">Cell membrane</location>
        <topology evidence="1">Multi-pass membrane protein</topology>
    </subcellularLocation>
</comment>
<dbReference type="InterPro" id="IPR047817">
    <property type="entry name" value="ABC2_TM_bact-type"/>
</dbReference>
<evidence type="ECO:0000256" key="8">
    <source>
        <dbReference type="SAM" id="Phobius"/>
    </source>
</evidence>
<comment type="similarity">
    <text evidence="2">Belongs to the ABC-2 integral membrane protein family.</text>
</comment>